<feature type="compositionally biased region" description="Basic residues" evidence="1">
    <location>
        <begin position="709"/>
        <end position="718"/>
    </location>
</feature>
<keyword evidence="4" id="KW-1185">Reference proteome</keyword>
<accession>A0A2G8L080</accession>
<reference evidence="3 4" key="1">
    <citation type="journal article" date="2017" name="PLoS Biol.">
        <title>The sea cucumber genome provides insights into morphological evolution and visceral regeneration.</title>
        <authorList>
            <person name="Zhang X."/>
            <person name="Sun L."/>
            <person name="Yuan J."/>
            <person name="Sun Y."/>
            <person name="Gao Y."/>
            <person name="Zhang L."/>
            <person name="Li S."/>
            <person name="Dai H."/>
            <person name="Hamel J.F."/>
            <person name="Liu C."/>
            <person name="Yu Y."/>
            <person name="Liu S."/>
            <person name="Lin W."/>
            <person name="Guo K."/>
            <person name="Jin S."/>
            <person name="Xu P."/>
            <person name="Storey K.B."/>
            <person name="Huan P."/>
            <person name="Zhang T."/>
            <person name="Zhou Y."/>
            <person name="Zhang J."/>
            <person name="Lin C."/>
            <person name="Li X."/>
            <person name="Xing L."/>
            <person name="Huo D."/>
            <person name="Sun M."/>
            <person name="Wang L."/>
            <person name="Mercier A."/>
            <person name="Li F."/>
            <person name="Yang H."/>
            <person name="Xiang J."/>
        </authorList>
    </citation>
    <scope>NUCLEOTIDE SEQUENCE [LARGE SCALE GENOMIC DNA]</scope>
    <source>
        <strain evidence="3">Shaxun</strain>
        <tissue evidence="3">Muscle</tissue>
    </source>
</reference>
<sequence length="922" mass="103802">MISAYSTVVTDITTITEYLDATSKEDTVMTSSDTTTEYSDQVELTSVSTEMVSGPCVEDDTTENDQLVTQTTIYTEKDDLVTIVTELETQTTGTEMTMDTSPMTQTHSRGKKPTTPDKSVSNGGITEINYVSFTEAVQTTTASSGQVDITLRVDRSVNITDQSFVTNLENGLAEAVSLATNNENIIVRRKRFSRFEGLLYKTLVRHNRATNDEVRVQIQNITRNQVDPTTVDTYFTVELNGTVLTSADAASKFTDMSSSRLSAALGYEVLTVPVAANLPESTAPSTITLGTPTGDLQDFLMIILLVPLNIDITGAPFQTDISLGLEAIYLAGMTSSKRKRRDDQAQLDGRIIRDTENGVTRSKRNAQELVNERETKLMTIHPRRWKMRTFLDGRVRVNEDIENGRHRRQVIDDPSQKYAVNLKSVNRPKPNQMEVEVVFGVRKNGEIVKGKDALSSIDKQSLHFMTTVLGYQVKEPGVTLFADPAVDHTLWIIIVADVVVVVILLLILLLYCLCKTDKKAETHKQAIMSKMDRSTSIEMGFVRIGVQSTDQMSIQETKTREKSGAHAMHGTVRDKLSRKRQRKRAGSSKQTNMNIDSSSEEETEHVQQTVRPSQMIGSQNRVHPSNTTALVVHSGNDDDYSTDEYTPKFKKRDHDEQIKRQQQLQAKLNEEMASRLGAAKSEKSGFQQQVDELLEGASNFNITDNKRKENSKRKRKTKERGSNYYPNESNRSLEDSVNPRKGPKMENPTVAADQKVATEVTIPMSMTTPTKKNSSHKSTTKIIENNNNTEEPNQEKVYRELRRKWKKERKRINRFLDDAFMMTTSLLDKTEQSRVISLGPPPTSLPPIRQTHLTIPPSEPSPYLYRHSLGPAYYRPLPVYPNVIEDNGISNVGLYQYEKDSHTEEDRKKEGEYDRESYDGGR</sequence>
<feature type="compositionally biased region" description="Basic and acidic residues" evidence="1">
    <location>
        <begin position="897"/>
        <end position="922"/>
    </location>
</feature>
<dbReference type="PANTHER" id="PTHR21590:SF6">
    <property type="entry name" value="SEA DOMAIN-CONTAINING PROTEIN"/>
    <property type="match status" value="1"/>
</dbReference>
<dbReference type="PANTHER" id="PTHR21590">
    <property type="entry name" value="SEA DOMAIN-CONTAINING PROTEIN"/>
    <property type="match status" value="1"/>
</dbReference>
<keyword evidence="2" id="KW-0472">Membrane</keyword>
<feature type="region of interest" description="Disordered" evidence="1">
    <location>
        <begin position="91"/>
        <end position="124"/>
    </location>
</feature>
<comment type="caution">
    <text evidence="3">The sequence shown here is derived from an EMBL/GenBank/DDBJ whole genome shotgun (WGS) entry which is preliminary data.</text>
</comment>
<feature type="region of interest" description="Disordered" evidence="1">
    <location>
        <begin position="697"/>
        <end position="752"/>
    </location>
</feature>
<keyword evidence="2" id="KW-0812">Transmembrane</keyword>
<protein>
    <submittedName>
        <fullName evidence="3">Putative mucin-17</fullName>
    </submittedName>
</protein>
<evidence type="ECO:0000313" key="4">
    <source>
        <dbReference type="Proteomes" id="UP000230750"/>
    </source>
</evidence>
<feature type="compositionally biased region" description="Low complexity" evidence="1">
    <location>
        <begin position="91"/>
        <end position="100"/>
    </location>
</feature>
<dbReference type="AlphaFoldDB" id="A0A2G8L080"/>
<gene>
    <name evidence="3" type="ORF">BSL78_09423</name>
</gene>
<feature type="compositionally biased region" description="Polar residues" evidence="1">
    <location>
        <begin position="606"/>
        <end position="629"/>
    </location>
</feature>
<proteinExistence type="predicted"/>
<evidence type="ECO:0000313" key="3">
    <source>
        <dbReference type="EMBL" id="PIK53657.1"/>
    </source>
</evidence>
<name>A0A2G8L080_STIJA</name>
<dbReference type="Proteomes" id="UP000230750">
    <property type="component" value="Unassembled WGS sequence"/>
</dbReference>
<feature type="compositionally biased region" description="Polar residues" evidence="1">
    <location>
        <begin position="587"/>
        <end position="597"/>
    </location>
</feature>
<feature type="region of interest" description="Disordered" evidence="1">
    <location>
        <begin position="550"/>
        <end position="661"/>
    </location>
</feature>
<dbReference type="OrthoDB" id="6162555at2759"/>
<dbReference type="EMBL" id="MRZV01000277">
    <property type="protein sequence ID" value="PIK53657.1"/>
    <property type="molecule type" value="Genomic_DNA"/>
</dbReference>
<keyword evidence="2" id="KW-1133">Transmembrane helix</keyword>
<feature type="transmembrane region" description="Helical" evidence="2">
    <location>
        <begin position="490"/>
        <end position="514"/>
    </location>
</feature>
<evidence type="ECO:0000256" key="1">
    <source>
        <dbReference type="SAM" id="MobiDB-lite"/>
    </source>
</evidence>
<feature type="compositionally biased region" description="Basic residues" evidence="1">
    <location>
        <begin position="576"/>
        <end position="586"/>
    </location>
</feature>
<evidence type="ECO:0000256" key="2">
    <source>
        <dbReference type="SAM" id="Phobius"/>
    </source>
</evidence>
<feature type="region of interest" description="Disordered" evidence="1">
    <location>
        <begin position="895"/>
        <end position="922"/>
    </location>
</feature>
<organism evidence="3 4">
    <name type="scientific">Stichopus japonicus</name>
    <name type="common">Sea cucumber</name>
    <dbReference type="NCBI Taxonomy" id="307972"/>
    <lineage>
        <taxon>Eukaryota</taxon>
        <taxon>Metazoa</taxon>
        <taxon>Echinodermata</taxon>
        <taxon>Eleutherozoa</taxon>
        <taxon>Echinozoa</taxon>
        <taxon>Holothuroidea</taxon>
        <taxon>Aspidochirotacea</taxon>
        <taxon>Aspidochirotida</taxon>
        <taxon>Stichopodidae</taxon>
        <taxon>Apostichopus</taxon>
    </lineage>
</organism>